<keyword evidence="3" id="KW-1185">Reference proteome</keyword>
<comment type="caution">
    <text evidence="2">The sequence shown here is derived from an EMBL/GenBank/DDBJ whole genome shotgun (WGS) entry which is preliminary data.</text>
</comment>
<proteinExistence type="predicted"/>
<evidence type="ECO:0000313" key="2">
    <source>
        <dbReference type="EMBL" id="GFM95856.1"/>
    </source>
</evidence>
<dbReference type="Proteomes" id="UP000498980">
    <property type="component" value="Unassembled WGS sequence"/>
</dbReference>
<dbReference type="AlphaFoldDB" id="A0A7J0C2A4"/>
<gene>
    <name evidence="2" type="ORF">Sfulv_06670</name>
</gene>
<sequence>MPAGAGAGETEGAGSGSASSDSRTGGCTICGAGSWTARTGRAASGQAGRAARGSTDTQPETAVTATPTRSFAVMLVRRTRQLCGCAGPMGSPRAVIGPHG</sequence>
<name>A0A7J0C2A4_9ACTN</name>
<protein>
    <submittedName>
        <fullName evidence="2">Uncharacterized protein</fullName>
    </submittedName>
</protein>
<accession>A0A7J0C2A4</accession>
<feature type="compositionally biased region" description="Gly residues" evidence="1">
    <location>
        <begin position="1"/>
        <end position="15"/>
    </location>
</feature>
<feature type="region of interest" description="Disordered" evidence="1">
    <location>
        <begin position="38"/>
        <end position="64"/>
    </location>
</feature>
<organism evidence="2 3">
    <name type="scientific">Streptomyces fulvorobeus</name>
    <dbReference type="NCBI Taxonomy" id="284028"/>
    <lineage>
        <taxon>Bacteria</taxon>
        <taxon>Bacillati</taxon>
        <taxon>Actinomycetota</taxon>
        <taxon>Actinomycetes</taxon>
        <taxon>Kitasatosporales</taxon>
        <taxon>Streptomycetaceae</taxon>
        <taxon>Streptomyces</taxon>
    </lineage>
</organism>
<evidence type="ECO:0000256" key="1">
    <source>
        <dbReference type="SAM" id="MobiDB-lite"/>
    </source>
</evidence>
<evidence type="ECO:0000313" key="3">
    <source>
        <dbReference type="Proteomes" id="UP000498980"/>
    </source>
</evidence>
<dbReference type="EMBL" id="BLWC01000001">
    <property type="protein sequence ID" value="GFM95856.1"/>
    <property type="molecule type" value="Genomic_DNA"/>
</dbReference>
<feature type="compositionally biased region" description="Low complexity" evidence="1">
    <location>
        <begin position="16"/>
        <end position="25"/>
    </location>
</feature>
<feature type="region of interest" description="Disordered" evidence="1">
    <location>
        <begin position="1"/>
        <end position="25"/>
    </location>
</feature>
<reference evidence="2 3" key="1">
    <citation type="submission" date="2020-05" db="EMBL/GenBank/DDBJ databases">
        <title>Whole genome shotgun sequence of Streptomyces fulvorobeus NBRC 15897.</title>
        <authorList>
            <person name="Komaki H."/>
            <person name="Tamura T."/>
        </authorList>
    </citation>
    <scope>NUCLEOTIDE SEQUENCE [LARGE SCALE GENOMIC DNA]</scope>
    <source>
        <strain evidence="2 3">NBRC 15897</strain>
    </source>
</reference>
<feature type="compositionally biased region" description="Low complexity" evidence="1">
    <location>
        <begin position="38"/>
        <end position="55"/>
    </location>
</feature>